<dbReference type="EMBL" id="AMQM01008117">
    <property type="status" value="NOT_ANNOTATED_CDS"/>
    <property type="molecule type" value="Genomic_DNA"/>
</dbReference>
<dbReference type="InParanoid" id="T1EIY4"/>
<feature type="domain" description="Cadherin" evidence="9">
    <location>
        <begin position="221"/>
        <end position="417"/>
    </location>
</feature>
<evidence type="ECO:0000256" key="1">
    <source>
        <dbReference type="ARBA" id="ARBA00004167"/>
    </source>
</evidence>
<feature type="domain" description="Cadherin" evidence="9">
    <location>
        <begin position="107"/>
        <end position="220"/>
    </location>
</feature>
<reference evidence="10 12" key="2">
    <citation type="journal article" date="2013" name="Nature">
        <title>Insights into bilaterian evolution from three spiralian genomes.</title>
        <authorList>
            <person name="Simakov O."/>
            <person name="Marletaz F."/>
            <person name="Cho S.J."/>
            <person name="Edsinger-Gonzales E."/>
            <person name="Havlak P."/>
            <person name="Hellsten U."/>
            <person name="Kuo D.H."/>
            <person name="Larsson T."/>
            <person name="Lv J."/>
            <person name="Arendt D."/>
            <person name="Savage R."/>
            <person name="Osoegawa K."/>
            <person name="de Jong P."/>
            <person name="Grimwood J."/>
            <person name="Chapman J.A."/>
            <person name="Shapiro H."/>
            <person name="Aerts A."/>
            <person name="Otillar R.P."/>
            <person name="Terry A.Y."/>
            <person name="Boore J.L."/>
            <person name="Grigoriev I.V."/>
            <person name="Lindberg D.R."/>
            <person name="Seaver E.C."/>
            <person name="Weisblat D.A."/>
            <person name="Putnam N.H."/>
            <person name="Rokhsar D.S."/>
        </authorList>
    </citation>
    <scope>NUCLEOTIDE SEQUENCE</scope>
</reference>
<dbReference type="RefSeq" id="XP_009030820.1">
    <property type="nucleotide sequence ID" value="XM_009032572.1"/>
</dbReference>
<dbReference type="InterPro" id="IPR015919">
    <property type="entry name" value="Cadherin-like_sf"/>
</dbReference>
<evidence type="ECO:0000256" key="6">
    <source>
        <dbReference type="ARBA" id="ARBA00023136"/>
    </source>
</evidence>
<reference evidence="11" key="3">
    <citation type="submission" date="2015-06" db="UniProtKB">
        <authorList>
            <consortium name="EnsemblMetazoa"/>
        </authorList>
    </citation>
    <scope>IDENTIFICATION</scope>
</reference>
<dbReference type="GO" id="GO:0007156">
    <property type="term" value="P:homophilic cell adhesion via plasma membrane adhesion molecules"/>
    <property type="evidence" value="ECO:0007669"/>
    <property type="project" value="InterPro"/>
</dbReference>
<dbReference type="AlphaFoldDB" id="T1EIY4"/>
<name>T1EIY4_HELRO</name>
<dbReference type="FunFam" id="2.60.40.60:FF:000411">
    <property type="entry name" value="Uncharacterized protein"/>
    <property type="match status" value="1"/>
</dbReference>
<evidence type="ECO:0000256" key="8">
    <source>
        <dbReference type="PROSITE-ProRule" id="PRU00043"/>
    </source>
</evidence>
<dbReference type="SMART" id="SM00112">
    <property type="entry name" value="CA"/>
    <property type="match status" value="4"/>
</dbReference>
<dbReference type="Gene3D" id="2.60.40.60">
    <property type="entry name" value="Cadherins"/>
    <property type="match status" value="5"/>
</dbReference>
<dbReference type="OMA" id="YFHIKVR"/>
<dbReference type="EMBL" id="AMQM01008116">
    <property type="status" value="NOT_ANNOTATED_CDS"/>
    <property type="molecule type" value="Genomic_DNA"/>
</dbReference>
<dbReference type="EMBL" id="AMQM01008118">
    <property type="status" value="NOT_ANNOTATED_CDS"/>
    <property type="molecule type" value="Genomic_DNA"/>
</dbReference>
<dbReference type="FunFam" id="2.60.40.60:FF:000350">
    <property type="entry name" value="Predicted protein"/>
    <property type="match status" value="1"/>
</dbReference>
<evidence type="ECO:0000256" key="4">
    <source>
        <dbReference type="ARBA" id="ARBA00022837"/>
    </source>
</evidence>
<dbReference type="PANTHER" id="PTHR24028:SF146">
    <property type="entry name" value="CADHERIN 96CB, ISOFORM D-RELATED"/>
    <property type="match status" value="1"/>
</dbReference>
<keyword evidence="7" id="KW-0325">Glycoprotein</keyword>
<dbReference type="KEGG" id="hro:HELRODRAFT_139327"/>
<dbReference type="EMBL" id="AMQM01008114">
    <property type="status" value="NOT_ANNOTATED_CDS"/>
    <property type="molecule type" value="Genomic_DNA"/>
</dbReference>
<dbReference type="InterPro" id="IPR050174">
    <property type="entry name" value="Protocadherin/Cadherin-CA"/>
</dbReference>
<evidence type="ECO:0000256" key="3">
    <source>
        <dbReference type="ARBA" id="ARBA00022737"/>
    </source>
</evidence>
<keyword evidence="6" id="KW-0472">Membrane</keyword>
<dbReference type="EMBL" id="AMQM01008121">
    <property type="status" value="NOT_ANNOTATED_CDS"/>
    <property type="molecule type" value="Genomic_DNA"/>
</dbReference>
<dbReference type="EMBL" id="KB097722">
    <property type="protein sequence ID" value="ESN91118.1"/>
    <property type="molecule type" value="Genomic_DNA"/>
</dbReference>
<dbReference type="GO" id="GO:0005886">
    <property type="term" value="C:plasma membrane"/>
    <property type="evidence" value="ECO:0007669"/>
    <property type="project" value="InterPro"/>
</dbReference>
<dbReference type="EMBL" id="AMQM01008122">
    <property type="status" value="NOT_ANNOTATED_CDS"/>
    <property type="molecule type" value="Genomic_DNA"/>
</dbReference>
<dbReference type="CDD" id="cd11304">
    <property type="entry name" value="Cadherin_repeat"/>
    <property type="match status" value="5"/>
</dbReference>
<dbReference type="Proteomes" id="UP000015101">
    <property type="component" value="Unassembled WGS sequence"/>
</dbReference>
<dbReference type="EnsemblMetazoa" id="HelroT139327">
    <property type="protein sequence ID" value="HelroP139327"/>
    <property type="gene ID" value="HelroG139327"/>
</dbReference>
<dbReference type="EMBL" id="AMQM01008120">
    <property type="status" value="NOT_ANNOTATED_CDS"/>
    <property type="molecule type" value="Genomic_DNA"/>
</dbReference>
<dbReference type="eggNOG" id="KOG3594">
    <property type="taxonomic scope" value="Eukaryota"/>
</dbReference>
<evidence type="ECO:0000256" key="7">
    <source>
        <dbReference type="ARBA" id="ARBA00023180"/>
    </source>
</evidence>
<feature type="domain" description="Cadherin" evidence="9">
    <location>
        <begin position="3"/>
        <end position="105"/>
    </location>
</feature>
<accession>T1EIY4</accession>
<protein>
    <recommendedName>
        <fullName evidence="9">Cadherin domain-containing protein</fullName>
    </recommendedName>
</protein>
<keyword evidence="3" id="KW-0677">Repeat</keyword>
<dbReference type="EMBL" id="AMQM01008119">
    <property type="status" value="NOT_ANNOTATED_CDS"/>
    <property type="molecule type" value="Genomic_DNA"/>
</dbReference>
<dbReference type="GO" id="GO:0005509">
    <property type="term" value="F:calcium ion binding"/>
    <property type="evidence" value="ECO:0007669"/>
    <property type="project" value="UniProtKB-UniRule"/>
</dbReference>
<dbReference type="GeneID" id="20196534"/>
<dbReference type="OrthoDB" id="6252479at2759"/>
<dbReference type="PROSITE" id="PS00232">
    <property type="entry name" value="CADHERIN_1"/>
    <property type="match status" value="2"/>
</dbReference>
<evidence type="ECO:0000313" key="11">
    <source>
        <dbReference type="EnsemblMetazoa" id="HelroP139327"/>
    </source>
</evidence>
<dbReference type="InterPro" id="IPR002126">
    <property type="entry name" value="Cadherin-like_dom"/>
</dbReference>
<evidence type="ECO:0000256" key="2">
    <source>
        <dbReference type="ARBA" id="ARBA00022692"/>
    </source>
</evidence>
<evidence type="ECO:0000256" key="5">
    <source>
        <dbReference type="ARBA" id="ARBA00022989"/>
    </source>
</evidence>
<dbReference type="PROSITE" id="PS50268">
    <property type="entry name" value="CADHERIN_2"/>
    <property type="match status" value="4"/>
</dbReference>
<dbReference type="FunCoup" id="T1EIY4">
    <property type="interactions" value="55"/>
</dbReference>
<feature type="domain" description="Cadherin" evidence="9">
    <location>
        <begin position="418"/>
        <end position="460"/>
    </location>
</feature>
<dbReference type="EMBL" id="AMQM01008115">
    <property type="status" value="NOT_ANNOTATED_CDS"/>
    <property type="molecule type" value="Genomic_DNA"/>
</dbReference>
<dbReference type="SUPFAM" id="SSF49313">
    <property type="entry name" value="Cadherin-like"/>
    <property type="match status" value="4"/>
</dbReference>
<reference evidence="12" key="1">
    <citation type="submission" date="2012-12" db="EMBL/GenBank/DDBJ databases">
        <authorList>
            <person name="Hellsten U."/>
            <person name="Grimwood J."/>
            <person name="Chapman J.A."/>
            <person name="Shapiro H."/>
            <person name="Aerts A."/>
            <person name="Otillar R.P."/>
            <person name="Terry A.Y."/>
            <person name="Boore J.L."/>
            <person name="Simakov O."/>
            <person name="Marletaz F."/>
            <person name="Cho S.-J."/>
            <person name="Edsinger-Gonzales E."/>
            <person name="Havlak P."/>
            <person name="Kuo D.-H."/>
            <person name="Larsson T."/>
            <person name="Lv J."/>
            <person name="Arendt D."/>
            <person name="Savage R."/>
            <person name="Osoegawa K."/>
            <person name="de Jong P."/>
            <person name="Lindberg D.R."/>
            <person name="Seaver E.C."/>
            <person name="Weisblat D.A."/>
            <person name="Putnam N.H."/>
            <person name="Grigoriev I.V."/>
            <person name="Rokhsar D.S."/>
        </authorList>
    </citation>
    <scope>NUCLEOTIDE SEQUENCE</scope>
</reference>
<organism evidence="11 12">
    <name type="scientific">Helobdella robusta</name>
    <name type="common">Californian leech</name>
    <dbReference type="NCBI Taxonomy" id="6412"/>
    <lineage>
        <taxon>Eukaryota</taxon>
        <taxon>Metazoa</taxon>
        <taxon>Spiralia</taxon>
        <taxon>Lophotrochozoa</taxon>
        <taxon>Annelida</taxon>
        <taxon>Clitellata</taxon>
        <taxon>Hirudinea</taxon>
        <taxon>Rhynchobdellida</taxon>
        <taxon>Glossiphoniidae</taxon>
        <taxon>Helobdella</taxon>
    </lineage>
</organism>
<evidence type="ECO:0000313" key="10">
    <source>
        <dbReference type="EMBL" id="ESN91118.1"/>
    </source>
</evidence>
<sequence>FVVQEETPLNTIVADLTSTSGFQENLSPAILKSLRYQFLTQPLPLNVELGEDSGVIKTSGRLDREGLCPLAPVCKVGSRLLVGEHFKILKITIEIFDINDNPPQFQGPNPQLFQLSESVSIGTILSLEPAVDADSDLYSVDRYELAVDDSPGGRFFDLKLVRKLDGSESLQLILTRRLDREAADEHTLQILAIDRGSPAKTGSCDVIVKVKDSNDNAPQFEVEDYEVTLPENAPLMTVVARVQATDKDADENAALNYRLSEQTQKHYGRTMNINNLTGEIFVVGEVDFEVTSLYKLVVVAQDGGVEPHSSEVLVVHHVTQISEEDVNGTFVAQILVTDADPGNNGRTNCHLDNHGFNLIRLSDAEYRVVTGMLLDREEQSRHLVHVECLDGGRTIQLSAEVTIVVEVADVNDNTPKFSQTSYQHDLPENNPQNTPLLQVFATDDDDGDNGRLSYYIENNNI</sequence>
<dbReference type="InterPro" id="IPR020894">
    <property type="entry name" value="Cadherin_CS"/>
</dbReference>
<proteinExistence type="predicted"/>
<keyword evidence="4 8" id="KW-0106">Calcium</keyword>
<dbReference type="FunFam" id="2.60.40.60:FF:000574">
    <property type="entry name" value="Predicted protein"/>
    <property type="match status" value="1"/>
</dbReference>
<dbReference type="HOGENOM" id="CLU_006480_3_2_1"/>
<gene>
    <name evidence="11" type="primary">20196534</name>
    <name evidence="10" type="ORF">HELRODRAFT_139327</name>
</gene>
<dbReference type="CTD" id="20196534"/>
<keyword evidence="2" id="KW-0812">Transmembrane</keyword>
<dbReference type="Pfam" id="PF00028">
    <property type="entry name" value="Cadherin"/>
    <property type="match status" value="3"/>
</dbReference>
<dbReference type="PANTHER" id="PTHR24028">
    <property type="entry name" value="CADHERIN-87A"/>
    <property type="match status" value="1"/>
</dbReference>
<keyword evidence="12" id="KW-1185">Reference proteome</keyword>
<comment type="subcellular location">
    <subcellularLocation>
        <location evidence="1">Membrane</location>
        <topology evidence="1">Single-pass membrane protein</topology>
    </subcellularLocation>
</comment>
<evidence type="ECO:0000313" key="12">
    <source>
        <dbReference type="Proteomes" id="UP000015101"/>
    </source>
</evidence>
<evidence type="ECO:0000259" key="9">
    <source>
        <dbReference type="PROSITE" id="PS50268"/>
    </source>
</evidence>
<keyword evidence="5" id="KW-1133">Transmembrane helix</keyword>
<dbReference type="PRINTS" id="PR00205">
    <property type="entry name" value="CADHERIN"/>
</dbReference>